<dbReference type="Proteomes" id="UP000283269">
    <property type="component" value="Unassembled WGS sequence"/>
</dbReference>
<keyword evidence="2" id="KW-0472">Membrane</keyword>
<protein>
    <submittedName>
        <fullName evidence="3">Uncharacterized protein</fullName>
    </submittedName>
</protein>
<reference evidence="3 4" key="1">
    <citation type="journal article" date="2018" name="Evol. Lett.">
        <title>Horizontal gene cluster transfer increased hallucinogenic mushroom diversity.</title>
        <authorList>
            <person name="Reynolds H.T."/>
            <person name="Vijayakumar V."/>
            <person name="Gluck-Thaler E."/>
            <person name="Korotkin H.B."/>
            <person name="Matheny P.B."/>
            <person name="Slot J.C."/>
        </authorList>
    </citation>
    <scope>NUCLEOTIDE SEQUENCE [LARGE SCALE GENOMIC DNA]</scope>
    <source>
        <strain evidence="3 4">2631</strain>
    </source>
</reference>
<dbReference type="OrthoDB" id="3267806at2759"/>
<comment type="caution">
    <text evidence="3">The sequence shown here is derived from an EMBL/GenBank/DDBJ whole genome shotgun (WGS) entry which is preliminary data.</text>
</comment>
<evidence type="ECO:0000313" key="3">
    <source>
        <dbReference type="EMBL" id="PPQ78330.1"/>
    </source>
</evidence>
<evidence type="ECO:0000256" key="2">
    <source>
        <dbReference type="SAM" id="Phobius"/>
    </source>
</evidence>
<dbReference type="EMBL" id="NHYD01003422">
    <property type="protein sequence ID" value="PPQ78330.1"/>
    <property type="molecule type" value="Genomic_DNA"/>
</dbReference>
<organism evidence="3 4">
    <name type="scientific">Psilocybe cyanescens</name>
    <dbReference type="NCBI Taxonomy" id="93625"/>
    <lineage>
        <taxon>Eukaryota</taxon>
        <taxon>Fungi</taxon>
        <taxon>Dikarya</taxon>
        <taxon>Basidiomycota</taxon>
        <taxon>Agaricomycotina</taxon>
        <taxon>Agaricomycetes</taxon>
        <taxon>Agaricomycetidae</taxon>
        <taxon>Agaricales</taxon>
        <taxon>Agaricineae</taxon>
        <taxon>Strophariaceae</taxon>
        <taxon>Psilocybe</taxon>
    </lineage>
</organism>
<evidence type="ECO:0000256" key="1">
    <source>
        <dbReference type="SAM" id="MobiDB-lite"/>
    </source>
</evidence>
<proteinExistence type="predicted"/>
<feature type="transmembrane region" description="Helical" evidence="2">
    <location>
        <begin position="250"/>
        <end position="271"/>
    </location>
</feature>
<feature type="transmembrane region" description="Helical" evidence="2">
    <location>
        <begin position="215"/>
        <end position="238"/>
    </location>
</feature>
<feature type="transmembrane region" description="Helical" evidence="2">
    <location>
        <begin position="170"/>
        <end position="195"/>
    </location>
</feature>
<feature type="transmembrane region" description="Helical" evidence="2">
    <location>
        <begin position="102"/>
        <end position="121"/>
    </location>
</feature>
<evidence type="ECO:0000313" key="4">
    <source>
        <dbReference type="Proteomes" id="UP000283269"/>
    </source>
</evidence>
<feature type="transmembrane region" description="Helical" evidence="2">
    <location>
        <begin position="28"/>
        <end position="53"/>
    </location>
</feature>
<name>A0A409WIQ1_PSICY</name>
<feature type="transmembrane region" description="Helical" evidence="2">
    <location>
        <begin position="133"/>
        <end position="158"/>
    </location>
</feature>
<sequence>MSSAPKPEPSHHVVPHTISGEQPFLAEIWLVAVVLSSIAYGIEITLAIMTINALAKKSTGRHTSARLRTVLITIIAFLYNIVAKLKGATFQILAQPFSDMELIFVILATWCSYGLLIWRCTVLYQGISLPKRIVFLVFVSLLACVSLGFGFMGLLTMVPGVSGKWSGTNILTVFETVSFFVNGAISCLIIFRILYHQWRLRKVFGKGYGTEYTRIIVISIESSLMTLIWDGLIMILAFRLEGSSKTVEDLSLIILKLLLHFNIIAPILIIYRVAQGRAVSTGASVWSSPGKTTRMKIAKIRVPTLNDGPTFNVRATLQHPGSPGSMESFEPNSQIHERGQ</sequence>
<dbReference type="InParanoid" id="A0A409WIQ1"/>
<keyword evidence="2" id="KW-1133">Transmembrane helix</keyword>
<dbReference type="STRING" id="93625.A0A409WIQ1"/>
<dbReference type="AlphaFoldDB" id="A0A409WIQ1"/>
<feature type="transmembrane region" description="Helical" evidence="2">
    <location>
        <begin position="65"/>
        <end position="82"/>
    </location>
</feature>
<keyword evidence="2" id="KW-0812">Transmembrane</keyword>
<feature type="region of interest" description="Disordered" evidence="1">
    <location>
        <begin position="321"/>
        <end position="340"/>
    </location>
</feature>
<accession>A0A409WIQ1</accession>
<keyword evidence="4" id="KW-1185">Reference proteome</keyword>
<gene>
    <name evidence="3" type="ORF">CVT25_011701</name>
</gene>